<evidence type="ECO:0000256" key="2">
    <source>
        <dbReference type="ARBA" id="ARBA00006171"/>
    </source>
</evidence>
<dbReference type="RefSeq" id="WP_133701598.1">
    <property type="nucleotide sequence ID" value="NZ_SNXS01000004.1"/>
</dbReference>
<dbReference type="SFLD" id="SFLDS00003">
    <property type="entry name" value="Haloacid_Dehalogenase"/>
    <property type="match status" value="1"/>
</dbReference>
<dbReference type="Gene3D" id="3.40.50.1000">
    <property type="entry name" value="HAD superfamily/HAD-like"/>
    <property type="match status" value="1"/>
</dbReference>
<comment type="cofactor">
    <cofactor evidence="1">
        <name>Mg(2+)</name>
        <dbReference type="ChEBI" id="CHEBI:18420"/>
    </cofactor>
</comment>
<dbReference type="PANTHER" id="PTHR46193">
    <property type="entry name" value="6-PHOSPHOGLUCONATE PHOSPHATASE"/>
    <property type="match status" value="1"/>
</dbReference>
<dbReference type="SUPFAM" id="SSF56784">
    <property type="entry name" value="HAD-like"/>
    <property type="match status" value="1"/>
</dbReference>
<keyword evidence="4" id="KW-0460">Magnesium</keyword>
<keyword evidence="5" id="KW-0378">Hydrolase</keyword>
<reference evidence="5 6" key="1">
    <citation type="submission" date="2019-03" db="EMBL/GenBank/DDBJ databases">
        <title>Genomic Encyclopedia of Type Strains, Phase IV (KMG-IV): sequencing the most valuable type-strain genomes for metagenomic binning, comparative biology and taxonomic classification.</title>
        <authorList>
            <person name="Goeker M."/>
        </authorList>
    </citation>
    <scope>NUCLEOTIDE SEQUENCE [LARGE SCALE GENOMIC DNA]</scope>
    <source>
        <strain evidence="5 6">DSM 16998</strain>
    </source>
</reference>
<proteinExistence type="inferred from homology"/>
<sequence>MQKFDAVLFDCDGVLVDSEAISAAVMRDLLSIRGWEMTQEDCLSLLHGKALKDLAPLIAERTGDVVDEAWMVEFRALRDVQLDRHVRAVPHIHEALIALQSGGLRMACASGADRVKIELQLARTGLAPFFAGRIFSGHEVARNKPWPDVYLAAAEGLGVAPERCAVVEDSVTGVRAGVAAGARVFGYAPLAGAEALRAAGAGRVLNSMAELTQALASPLT</sequence>
<dbReference type="InterPro" id="IPR036412">
    <property type="entry name" value="HAD-like_sf"/>
</dbReference>
<dbReference type="GO" id="GO:0016787">
    <property type="term" value="F:hydrolase activity"/>
    <property type="evidence" value="ECO:0007669"/>
    <property type="project" value="UniProtKB-KW"/>
</dbReference>
<evidence type="ECO:0000256" key="1">
    <source>
        <dbReference type="ARBA" id="ARBA00001946"/>
    </source>
</evidence>
<evidence type="ECO:0000313" key="6">
    <source>
        <dbReference type="Proteomes" id="UP000295361"/>
    </source>
</evidence>
<comment type="caution">
    <text evidence="5">The sequence shown here is derived from an EMBL/GenBank/DDBJ whole genome shotgun (WGS) entry which is preliminary data.</text>
</comment>
<accession>A0A4R6QJ46</accession>
<dbReference type="OrthoDB" id="9800058at2"/>
<dbReference type="Proteomes" id="UP000295361">
    <property type="component" value="Unassembled WGS sequence"/>
</dbReference>
<dbReference type="InterPro" id="IPR006439">
    <property type="entry name" value="HAD-SF_hydro_IA"/>
</dbReference>
<dbReference type="NCBIfam" id="TIGR01509">
    <property type="entry name" value="HAD-SF-IA-v3"/>
    <property type="match status" value="1"/>
</dbReference>
<dbReference type="SFLD" id="SFLDG01135">
    <property type="entry name" value="C1.5.6:_HAD__Beta-PGM__Phospha"/>
    <property type="match status" value="1"/>
</dbReference>
<keyword evidence="6" id="KW-1185">Reference proteome</keyword>
<dbReference type="Pfam" id="PF00702">
    <property type="entry name" value="Hydrolase"/>
    <property type="match status" value="1"/>
</dbReference>
<evidence type="ECO:0000256" key="4">
    <source>
        <dbReference type="ARBA" id="ARBA00022842"/>
    </source>
</evidence>
<keyword evidence="3" id="KW-0479">Metal-binding</keyword>
<gene>
    <name evidence="5" type="ORF">DES47_1047</name>
</gene>
<name>A0A4R6QJ46_9BURK</name>
<evidence type="ECO:0000256" key="3">
    <source>
        <dbReference type="ARBA" id="ARBA00022723"/>
    </source>
</evidence>
<dbReference type="Gene3D" id="1.10.150.240">
    <property type="entry name" value="Putative phosphatase, domain 2"/>
    <property type="match status" value="1"/>
</dbReference>
<dbReference type="PANTHER" id="PTHR46193:SF10">
    <property type="entry name" value="6-PHOSPHOGLUCONATE PHOSPHATASE"/>
    <property type="match status" value="1"/>
</dbReference>
<dbReference type="InterPro" id="IPR023214">
    <property type="entry name" value="HAD_sf"/>
</dbReference>
<protein>
    <submittedName>
        <fullName evidence="5">HAD superfamily hydrolase (TIGR01509 family)</fullName>
    </submittedName>
</protein>
<dbReference type="InParanoid" id="A0A4R6QJ46"/>
<dbReference type="AlphaFoldDB" id="A0A4R6QJ46"/>
<evidence type="ECO:0000313" key="5">
    <source>
        <dbReference type="EMBL" id="TDP63726.1"/>
    </source>
</evidence>
<dbReference type="FunCoup" id="A0A4R6QJ46">
    <property type="interactions" value="1"/>
</dbReference>
<organism evidence="5 6">
    <name type="scientific">Roseateles toxinivorans</name>
    <dbReference type="NCBI Taxonomy" id="270368"/>
    <lineage>
        <taxon>Bacteria</taxon>
        <taxon>Pseudomonadati</taxon>
        <taxon>Pseudomonadota</taxon>
        <taxon>Betaproteobacteria</taxon>
        <taxon>Burkholderiales</taxon>
        <taxon>Sphaerotilaceae</taxon>
        <taxon>Roseateles</taxon>
    </lineage>
</organism>
<dbReference type="GO" id="GO:0046872">
    <property type="term" value="F:metal ion binding"/>
    <property type="evidence" value="ECO:0007669"/>
    <property type="project" value="UniProtKB-KW"/>
</dbReference>
<comment type="similarity">
    <text evidence="2">Belongs to the HAD-like hydrolase superfamily. CbbY/CbbZ/Gph/YieH family.</text>
</comment>
<dbReference type="InterPro" id="IPR023198">
    <property type="entry name" value="PGP-like_dom2"/>
</dbReference>
<dbReference type="SFLD" id="SFLDG01129">
    <property type="entry name" value="C1.5:_HAD__Beta-PGM__Phosphata"/>
    <property type="match status" value="1"/>
</dbReference>
<dbReference type="EMBL" id="SNXS01000004">
    <property type="protein sequence ID" value="TDP63726.1"/>
    <property type="molecule type" value="Genomic_DNA"/>
</dbReference>
<dbReference type="InterPro" id="IPR051600">
    <property type="entry name" value="Beta-PGM-like"/>
</dbReference>